<protein>
    <submittedName>
        <fullName evidence="3">Uncharacterized protein</fullName>
    </submittedName>
</protein>
<evidence type="ECO:0000313" key="3">
    <source>
        <dbReference type="EMBL" id="TLD94970.1"/>
    </source>
</evidence>
<dbReference type="Proteomes" id="UP000029714">
    <property type="component" value="Unassembled WGS sequence"/>
</dbReference>
<dbReference type="Proteomes" id="UP000477070">
    <property type="component" value="Unassembled WGS sequence"/>
</dbReference>
<feature type="transmembrane region" description="Helical" evidence="1">
    <location>
        <begin position="60"/>
        <end position="82"/>
    </location>
</feature>
<reference evidence="3" key="3">
    <citation type="submission" date="2018-04" db="EMBL/GenBank/DDBJ databases">
        <authorList>
            <person name="Sheh A."/>
            <person name="Shen Z."/>
            <person name="Mannion A.J."/>
            <person name="Fox J.G."/>
        </authorList>
    </citation>
    <scope>NUCLEOTIDE SEQUENCE</scope>
    <source>
        <strain evidence="3">MIT 97-6194</strain>
    </source>
</reference>
<keyword evidence="1" id="KW-1133">Transmembrane helix</keyword>
<organism evidence="3 4">
    <name type="scientific">Helicobacter saguini</name>
    <dbReference type="NCBI Taxonomy" id="1548018"/>
    <lineage>
        <taxon>Bacteria</taxon>
        <taxon>Pseudomonadati</taxon>
        <taxon>Campylobacterota</taxon>
        <taxon>Epsilonproteobacteria</taxon>
        <taxon>Campylobacterales</taxon>
        <taxon>Helicobacteraceae</taxon>
        <taxon>Helicobacter</taxon>
    </lineage>
</organism>
<proteinExistence type="predicted"/>
<evidence type="ECO:0000313" key="5">
    <source>
        <dbReference type="Proteomes" id="UP000477070"/>
    </source>
</evidence>
<evidence type="ECO:0000313" key="4">
    <source>
        <dbReference type="Proteomes" id="UP000029714"/>
    </source>
</evidence>
<accession>A0A347VST6</accession>
<sequence>MDIYCTISYMLFCVAITLSVFSFLKATHIFNASIAIKGITCSAIAILSLIHFFNHKSLANLLYTIFDLPSFMLTLVCIIAIIRNFSDKFEVFIGIKGMVFLFVAWALFALNTVGLFDWYFGSISYKILIICIFIAIAYCVDRICGLFMLVCFVFWMIFARYIDIYHAMFDPLICCFCFFIQGIPSFSEKFHTTLLKPRVKKNA</sequence>
<dbReference type="RefSeq" id="WP_034572154.1">
    <property type="nucleotide sequence ID" value="NZ_JRMP02000004.1"/>
</dbReference>
<evidence type="ECO:0000256" key="1">
    <source>
        <dbReference type="SAM" id="Phobius"/>
    </source>
</evidence>
<feature type="transmembrane region" description="Helical" evidence="1">
    <location>
        <begin position="168"/>
        <end position="186"/>
    </location>
</feature>
<keyword evidence="1" id="KW-0812">Transmembrane</keyword>
<feature type="transmembrane region" description="Helical" evidence="1">
    <location>
        <begin position="116"/>
        <end position="136"/>
    </location>
</feature>
<dbReference type="EMBL" id="JRMP02000004">
    <property type="protein sequence ID" value="TLD94970.1"/>
    <property type="molecule type" value="Genomic_DNA"/>
</dbReference>
<feature type="transmembrane region" description="Helical" evidence="1">
    <location>
        <begin position="143"/>
        <end position="162"/>
    </location>
</feature>
<name>A0A347VST6_9HELI</name>
<dbReference type="AlphaFoldDB" id="A0A347VST6"/>
<reference evidence="3 4" key="2">
    <citation type="journal article" date="2016" name="Infect. Immun.">
        <title>Helicobacter saguini, a Novel Helicobacter Isolated from Cotton-Top Tamarins with Ulcerative Colitis, Has Proinflammatory Properties and Induces Typhlocolitis and Dysplasia in Gnotobiotic IL-10-/- Mice.</title>
        <authorList>
            <person name="Shen Z."/>
            <person name="Mannion A."/>
            <person name="Whary M.T."/>
            <person name="Muthupalani S."/>
            <person name="Sheh A."/>
            <person name="Feng Y."/>
            <person name="Gong G."/>
            <person name="Vandamme P."/>
            <person name="Holcombe H.R."/>
            <person name="Paster B.J."/>
            <person name="Fox J.G."/>
        </authorList>
    </citation>
    <scope>NUCLEOTIDE SEQUENCE [LARGE SCALE GENOMIC DNA]</scope>
    <source>
        <strain evidence="3 4">MIT 97-6194</strain>
    </source>
</reference>
<reference evidence="3 4" key="1">
    <citation type="journal article" date="2014" name="Genome Announc.">
        <title>Draft genome sequences of eight enterohepatic helicobacter species isolated from both laboratory and wild rodents.</title>
        <authorList>
            <person name="Sheh A."/>
            <person name="Shen Z."/>
            <person name="Fox J.G."/>
        </authorList>
    </citation>
    <scope>NUCLEOTIDE SEQUENCE [LARGE SCALE GENOMIC DNA]</scope>
    <source>
        <strain evidence="3 4">MIT 97-6194</strain>
    </source>
</reference>
<feature type="transmembrane region" description="Helical" evidence="1">
    <location>
        <begin position="6"/>
        <end position="24"/>
    </location>
</feature>
<keyword evidence="1" id="KW-0472">Membrane</keyword>
<keyword evidence="4" id="KW-1185">Reference proteome</keyword>
<feature type="transmembrane region" description="Helical" evidence="1">
    <location>
        <begin position="36"/>
        <end position="54"/>
    </location>
</feature>
<comment type="caution">
    <text evidence="3">The sequence shown here is derived from an EMBL/GenBank/DDBJ whole genome shotgun (WGS) entry which is preliminary data.</text>
</comment>
<dbReference type="EMBL" id="QBIU01000001">
    <property type="protein sequence ID" value="MWV69305.1"/>
    <property type="molecule type" value="Genomic_DNA"/>
</dbReference>
<reference evidence="2 5" key="4">
    <citation type="submission" date="2019-12" db="EMBL/GenBank/DDBJ databases">
        <title>Multi-Generational Helicobacter saguini Isolates.</title>
        <authorList>
            <person name="Mannion A."/>
            <person name="Shen Z."/>
            <person name="Fox J.G."/>
        </authorList>
    </citation>
    <scope>NUCLEOTIDE SEQUENCE [LARGE SCALE GENOMIC DNA]</scope>
    <source>
        <strain evidence="2">16-048</strain>
        <strain evidence="5">16-048 (F4)</strain>
    </source>
</reference>
<feature type="transmembrane region" description="Helical" evidence="1">
    <location>
        <begin position="89"/>
        <end position="110"/>
    </location>
</feature>
<gene>
    <name evidence="2" type="ORF">DCO61_04590</name>
    <name evidence="3" type="ORF">LS64_003345</name>
</gene>
<evidence type="ECO:0000313" key="2">
    <source>
        <dbReference type="EMBL" id="MWV69305.1"/>
    </source>
</evidence>